<dbReference type="EMBL" id="CM056742">
    <property type="protein sequence ID" value="KAJ8679758.1"/>
    <property type="molecule type" value="Genomic_DNA"/>
</dbReference>
<keyword evidence="2" id="KW-1185">Reference proteome</keyword>
<reference evidence="1" key="1">
    <citation type="submission" date="2023-04" db="EMBL/GenBank/DDBJ databases">
        <title>A chromosome-level genome assembly of the parasitoid wasp Eretmocerus hayati.</title>
        <authorList>
            <person name="Zhong Y."/>
            <person name="Liu S."/>
            <person name="Liu Y."/>
        </authorList>
    </citation>
    <scope>NUCLEOTIDE SEQUENCE</scope>
    <source>
        <strain evidence="1">ZJU_SS_LIU_2023</strain>
    </source>
</reference>
<organism evidence="1 2">
    <name type="scientific">Eretmocerus hayati</name>
    <dbReference type="NCBI Taxonomy" id="131215"/>
    <lineage>
        <taxon>Eukaryota</taxon>
        <taxon>Metazoa</taxon>
        <taxon>Ecdysozoa</taxon>
        <taxon>Arthropoda</taxon>
        <taxon>Hexapoda</taxon>
        <taxon>Insecta</taxon>
        <taxon>Pterygota</taxon>
        <taxon>Neoptera</taxon>
        <taxon>Endopterygota</taxon>
        <taxon>Hymenoptera</taxon>
        <taxon>Apocrita</taxon>
        <taxon>Proctotrupomorpha</taxon>
        <taxon>Chalcidoidea</taxon>
        <taxon>Aphelinidae</taxon>
        <taxon>Aphelininae</taxon>
        <taxon>Eretmocerus</taxon>
    </lineage>
</organism>
<evidence type="ECO:0000313" key="1">
    <source>
        <dbReference type="EMBL" id="KAJ8679758.1"/>
    </source>
</evidence>
<name>A0ACC2P9J3_9HYME</name>
<evidence type="ECO:0000313" key="2">
    <source>
        <dbReference type="Proteomes" id="UP001239111"/>
    </source>
</evidence>
<dbReference type="Proteomes" id="UP001239111">
    <property type="component" value="Chromosome 2"/>
</dbReference>
<accession>A0ACC2P9J3</accession>
<protein>
    <submittedName>
        <fullName evidence="1">Uncharacterized protein</fullName>
    </submittedName>
</protein>
<proteinExistence type="predicted"/>
<gene>
    <name evidence="1" type="ORF">QAD02_015545</name>
</gene>
<comment type="caution">
    <text evidence="1">The sequence shown here is derived from an EMBL/GenBank/DDBJ whole genome shotgun (WGS) entry which is preliminary data.</text>
</comment>
<sequence>MKHSLRNPLESKLSKLKIPECAMFTTQFEPELAKCITAVHLPSSAPFQDIVRWHKPRQARYIHENLKHPSSTASSTFSSFYLPLSLLTLSHGISSDKDHLEISTMQRQPQVHTLKPPPMVFKCQRHYNRAIFPSNSCISGSKIEAQLHGYMQIEGVECSVDRRVFSAPA</sequence>